<evidence type="ECO:0000313" key="8">
    <source>
        <dbReference type="EMBL" id="WPH01655.1"/>
    </source>
</evidence>
<evidence type="ECO:0000256" key="4">
    <source>
        <dbReference type="ARBA" id="ARBA00022771"/>
    </source>
</evidence>
<reference evidence="8 9" key="1">
    <citation type="submission" date="2023-11" db="EMBL/GenBank/DDBJ databases">
        <title>An acidophilic fungus is an integral part of prey digestion in a carnivorous sundew plant.</title>
        <authorList>
            <person name="Tsai I.J."/>
        </authorList>
    </citation>
    <scope>NUCLEOTIDE SEQUENCE [LARGE SCALE GENOMIC DNA]</scope>
    <source>
        <strain evidence="8">169a</strain>
    </source>
</reference>
<evidence type="ECO:0000256" key="5">
    <source>
        <dbReference type="ARBA" id="ARBA00022833"/>
    </source>
</evidence>
<feature type="repeat" description="WD" evidence="6">
    <location>
        <begin position="242"/>
        <end position="284"/>
    </location>
</feature>
<dbReference type="PANTHER" id="PTHR46200:SF1">
    <property type="entry name" value="GATOR COMPLEX PROTEIN WDR24"/>
    <property type="match status" value="1"/>
</dbReference>
<dbReference type="GO" id="GO:0005774">
    <property type="term" value="C:vacuolar membrane"/>
    <property type="evidence" value="ECO:0007669"/>
    <property type="project" value="TreeGrafter"/>
</dbReference>
<keyword evidence="4" id="KW-0863">Zinc-finger</keyword>
<dbReference type="InterPro" id="IPR001680">
    <property type="entry name" value="WD40_rpt"/>
</dbReference>
<evidence type="ECO:0000256" key="3">
    <source>
        <dbReference type="ARBA" id="ARBA00022737"/>
    </source>
</evidence>
<evidence type="ECO:0000256" key="1">
    <source>
        <dbReference type="ARBA" id="ARBA00022574"/>
    </source>
</evidence>
<dbReference type="PROSITE" id="PS50294">
    <property type="entry name" value="WD_REPEATS_REGION"/>
    <property type="match status" value="2"/>
</dbReference>
<dbReference type="PROSITE" id="PS50082">
    <property type="entry name" value="WD_REPEATS_2"/>
    <property type="match status" value="3"/>
</dbReference>
<dbReference type="AlphaFoldDB" id="A0AAQ3M6B5"/>
<keyword evidence="3" id="KW-0677">Repeat</keyword>
<evidence type="ECO:0000313" key="9">
    <source>
        <dbReference type="Proteomes" id="UP001303373"/>
    </source>
</evidence>
<evidence type="ECO:0000256" key="2">
    <source>
        <dbReference type="ARBA" id="ARBA00022723"/>
    </source>
</evidence>
<dbReference type="SMART" id="SM00320">
    <property type="entry name" value="WD40"/>
    <property type="match status" value="4"/>
</dbReference>
<feature type="compositionally biased region" description="Pro residues" evidence="7">
    <location>
        <begin position="21"/>
        <end position="37"/>
    </location>
</feature>
<dbReference type="Pfam" id="PF00400">
    <property type="entry name" value="WD40"/>
    <property type="match status" value="2"/>
</dbReference>
<evidence type="ECO:0008006" key="10">
    <source>
        <dbReference type="Google" id="ProtNLM"/>
    </source>
</evidence>
<accession>A0AAQ3M6B5</accession>
<dbReference type="InterPro" id="IPR019775">
    <property type="entry name" value="WD40_repeat_CS"/>
</dbReference>
<dbReference type="InterPro" id="IPR015943">
    <property type="entry name" value="WD40/YVTN_repeat-like_dom_sf"/>
</dbReference>
<keyword evidence="5" id="KW-0862">Zinc</keyword>
<evidence type="ECO:0000256" key="6">
    <source>
        <dbReference type="PROSITE-ProRule" id="PRU00221"/>
    </source>
</evidence>
<dbReference type="PROSITE" id="PS00678">
    <property type="entry name" value="WD_REPEATS_1"/>
    <property type="match status" value="2"/>
</dbReference>
<feature type="region of interest" description="Disordered" evidence="7">
    <location>
        <begin position="1"/>
        <end position="38"/>
    </location>
</feature>
<feature type="compositionally biased region" description="Low complexity" evidence="7">
    <location>
        <begin position="11"/>
        <end position="20"/>
    </location>
</feature>
<dbReference type="SUPFAM" id="SSF50978">
    <property type="entry name" value="WD40 repeat-like"/>
    <property type="match status" value="1"/>
</dbReference>
<dbReference type="PANTHER" id="PTHR46200">
    <property type="entry name" value="GATOR COMPLEX PROTEIN WDR24"/>
    <property type="match status" value="1"/>
</dbReference>
<dbReference type="InterPro" id="IPR037590">
    <property type="entry name" value="WDR24"/>
</dbReference>
<keyword evidence="1 6" id="KW-0853">WD repeat</keyword>
<protein>
    <recommendedName>
        <fullName evidence="10">WD repeat protein</fullName>
    </recommendedName>
</protein>
<dbReference type="GO" id="GO:0008270">
    <property type="term" value="F:zinc ion binding"/>
    <property type="evidence" value="ECO:0007669"/>
    <property type="project" value="UniProtKB-KW"/>
</dbReference>
<dbReference type="GO" id="GO:1904263">
    <property type="term" value="P:positive regulation of TORC1 signaling"/>
    <property type="evidence" value="ECO:0007669"/>
    <property type="project" value="TreeGrafter"/>
</dbReference>
<feature type="region of interest" description="Disordered" evidence="7">
    <location>
        <begin position="809"/>
        <end position="888"/>
    </location>
</feature>
<dbReference type="EMBL" id="CP138585">
    <property type="protein sequence ID" value="WPH01655.1"/>
    <property type="molecule type" value="Genomic_DNA"/>
</dbReference>
<feature type="region of interest" description="Disordered" evidence="7">
    <location>
        <begin position="704"/>
        <end position="730"/>
    </location>
</feature>
<gene>
    <name evidence="8" type="ORF">R9X50_00450500</name>
</gene>
<dbReference type="Proteomes" id="UP001303373">
    <property type="component" value="Chromosome 6"/>
</dbReference>
<name>A0AAQ3M6B5_9PEZI</name>
<keyword evidence="2" id="KW-0479">Metal-binding</keyword>
<keyword evidence="9" id="KW-1185">Reference proteome</keyword>
<proteinExistence type="predicted"/>
<dbReference type="InterPro" id="IPR036322">
    <property type="entry name" value="WD40_repeat_dom_sf"/>
</dbReference>
<evidence type="ECO:0000256" key="7">
    <source>
        <dbReference type="SAM" id="MobiDB-lite"/>
    </source>
</evidence>
<sequence>MSNEQSRRNHSSPAAALASVPNPPPLPPTHGKQPPPLQRAKDVANRFFGYSTRPQTAHDGFDYDRSIRSSLISARHASLGIGQNATASHKTGLEINTIALNEQGTHALLGGREIFKTIRVEDGTCTEDLNLRSAIRSTSTTASGKPRQVYSIDIADVAWARGDCGDLVAAATSSGKIILYDLGRAGLQAAQLHEHYRQVHKVTFNPHRGSLLLSGSQDGSVRLWDVRDAKNQASALQSKRKFSGQTDGVRDVKWSPTEGTDFAFGTDSGWIQCWDIRNLKAAKVRIPAHSQTCNAVDWHPDGKHLLSASADRTVRIWDFSSSRKSKASWEIKAPYSVMNARWRPSYESSMPLDNGARLCTQVVTSYDRDNPSLHLWDLRRPALPFRAMSPYPSAPTDLSWHSQDLLWTVGREGIFLQSDIQHAPKAIEKRNLQAFGISPSGDVNFVVQKRRLPRRHLQVHDLTAQTIGNLPKQSKSLSGSPESGLLSRSWTDDTIDHSFLSVLPITNHTRANSSNAKLPNKTTATLKLDEILMNRKSFRPQQSAVRGLIPDHMDPTLLKFLAKNYMLRTPEAFTHAEFLKAVKSTFNKNSEVAQAAGLYRMAHSWRIVGVVASELCMSRIAYQEEHSKSKQVSKELRAPTLGDMALKILRQHKSATQSPASIRPISSIAQQLAAPESTSNVPTPLARPVQSSLHLADFPDFDSENDRLTLPPSVTNHHSEKVATKPSAGQRLTSSNLIDWEMRNAGTDRLESVKKWSAKPKTPLSLEPVNAKVMNVPPKLQKFYSDDSFTFLASTDSGGASLSASFGSSHFGPTGMVNERPSRPPRTVAERPPALEDPQVPVNDSVRPRLAGDAPTSIPADAKAPSVVPNESFKPFSGAPDGSDFDTEEGKPYVLSEMLAELVNYHSGKYGDAQAAAQFLTIVTPLLPPTHPLPDSEVKTTVSWYADAYTTMGHTPEEVAAIIDNHLALVIKAGLQPLQMESIFSAYHDQLQSHQLFVEAAELRKLCYPAFPTIYDDYTKDIDIYLKCGDCGTALQLGSMQLRSRSARVQSCLHVCYVAIPHMRTVRAIGS</sequence>
<feature type="repeat" description="WD" evidence="6">
    <location>
        <begin position="286"/>
        <end position="327"/>
    </location>
</feature>
<dbReference type="GO" id="GO:0016239">
    <property type="term" value="P:positive regulation of macroautophagy"/>
    <property type="evidence" value="ECO:0007669"/>
    <property type="project" value="TreeGrafter"/>
</dbReference>
<dbReference type="GO" id="GO:0005829">
    <property type="term" value="C:cytosol"/>
    <property type="evidence" value="ECO:0007669"/>
    <property type="project" value="TreeGrafter"/>
</dbReference>
<dbReference type="Gene3D" id="2.130.10.10">
    <property type="entry name" value="YVTN repeat-like/Quinoprotein amine dehydrogenase"/>
    <property type="match status" value="1"/>
</dbReference>
<dbReference type="GO" id="GO:0061700">
    <property type="term" value="C:GATOR2 complex"/>
    <property type="evidence" value="ECO:0007669"/>
    <property type="project" value="TreeGrafter"/>
</dbReference>
<organism evidence="8 9">
    <name type="scientific">Acrodontium crateriforme</name>
    <dbReference type="NCBI Taxonomy" id="150365"/>
    <lineage>
        <taxon>Eukaryota</taxon>
        <taxon>Fungi</taxon>
        <taxon>Dikarya</taxon>
        <taxon>Ascomycota</taxon>
        <taxon>Pezizomycotina</taxon>
        <taxon>Dothideomycetes</taxon>
        <taxon>Dothideomycetidae</taxon>
        <taxon>Mycosphaerellales</taxon>
        <taxon>Teratosphaeriaceae</taxon>
        <taxon>Acrodontium</taxon>
    </lineage>
</organism>
<feature type="repeat" description="WD" evidence="6">
    <location>
        <begin position="192"/>
        <end position="234"/>
    </location>
</feature>